<feature type="domain" description="Enoyl reductase (ER)" evidence="9">
    <location>
        <begin position="23"/>
        <end position="359"/>
    </location>
</feature>
<comment type="similarity">
    <text evidence="3">Belongs to the cytochrome P450 family.</text>
</comment>
<dbReference type="SUPFAM" id="SSF51735">
    <property type="entry name" value="NAD(P)-binding Rossmann-fold domains"/>
    <property type="match status" value="1"/>
</dbReference>
<dbReference type="PANTHER" id="PTHR46206">
    <property type="entry name" value="CYTOCHROME P450"/>
    <property type="match status" value="1"/>
</dbReference>
<dbReference type="InterPro" id="IPR036396">
    <property type="entry name" value="Cyt_P450_sf"/>
</dbReference>
<keyword evidence="7" id="KW-0503">Monooxygenase</keyword>
<evidence type="ECO:0000313" key="11">
    <source>
        <dbReference type="Proteomes" id="UP000662466"/>
    </source>
</evidence>
<keyword evidence="4 8" id="KW-0479">Metal-binding</keyword>
<proteinExistence type="inferred from homology"/>
<evidence type="ECO:0000256" key="4">
    <source>
        <dbReference type="ARBA" id="ARBA00022723"/>
    </source>
</evidence>
<dbReference type="InterPro" id="IPR011032">
    <property type="entry name" value="GroES-like_sf"/>
</dbReference>
<comment type="caution">
    <text evidence="10">The sequence shown here is derived from an EMBL/GenBank/DDBJ whole genome shotgun (WGS) entry which is preliminary data.</text>
</comment>
<sequence length="798" mass="89394">MSPILETQIPASIPRTQTAILQGDDGVLEITEGVPLPHVPPDRMLVHVIAVALNPCDWKMPGQFPCKGVVNGTDYAGVIVAIGPKVADLASRPRWKVGDAVFGACHGANSIDPEAGSFAQYIRADPELLFKKPDYMSWETAGAFGASGLATLGLSLFWEGGMGLSGSPDEPAEEPEQVLVYAGSTSVGTLAIQLLRMYGHIPITTCSPKNFDLVKSYGAEAVYDYHSPTCAQEIKEHTGNNLEFVLDPMTEAKTQGLCYQAIGRGGGRYIALEVWQPMNHTRPTIDPTFIMGSSIIGNRIPLDNGYGSEADPEKRRFGIQYYRDVQKLFDARRLRPHPVKVIPGGWQGILDGLQLLKARAYGKDGKVFRMRNPVDEEHPQVIMAKRYLDEVKNASESLLSFPLYSIQSFLLKYSGSVVPSSIATHVTRIDLNKNLGELVAPMREECIDTFKTVMPECKDWAPLKLWDVFLPMISRITGRVLVGEELCQNAEWIQLTIANTQGIMKSSMGIRAMYSARWQWLAPWTYPGRKDLINLRKRAARLIEPVYMQRLAAYQAGSPHRHRDAVQWLIENSHEKPLSPAEVADALLFLYMAGIHSTSATIVSIVYDLIAHSKYVPELIEEIRQTLAESPEWSKQSLAKLRKMDSFMKESQRLNPVGCVTVQRSTVRPYTFSDGLYLPANTFLSFPTYEFTHDEETYPNPYEFDGLRFYRMREEGDPSKFHFATVSNDSTNFGAGFHACPGRFFVAHELKIILSELLTNYELKFTSGTERPPDHRHDFTIMPNMQTEVLVRQKQGVF</sequence>
<dbReference type="Pfam" id="PF00107">
    <property type="entry name" value="ADH_zinc_N"/>
    <property type="match status" value="1"/>
</dbReference>
<organism evidence="10 11">
    <name type="scientific">Aspergillus hiratsukae</name>
    <dbReference type="NCBI Taxonomy" id="1194566"/>
    <lineage>
        <taxon>Eukaryota</taxon>
        <taxon>Fungi</taxon>
        <taxon>Dikarya</taxon>
        <taxon>Ascomycota</taxon>
        <taxon>Pezizomycotina</taxon>
        <taxon>Eurotiomycetes</taxon>
        <taxon>Eurotiomycetidae</taxon>
        <taxon>Eurotiales</taxon>
        <taxon>Aspergillaceae</taxon>
        <taxon>Aspergillus</taxon>
        <taxon>Aspergillus subgen. Fumigati</taxon>
    </lineage>
</organism>
<dbReference type="CDD" id="cd08249">
    <property type="entry name" value="enoyl_reductase_like"/>
    <property type="match status" value="1"/>
</dbReference>
<dbReference type="SUPFAM" id="SSF50129">
    <property type="entry name" value="GroES-like"/>
    <property type="match status" value="1"/>
</dbReference>
<dbReference type="InterPro" id="IPR013154">
    <property type="entry name" value="ADH-like_N"/>
</dbReference>
<dbReference type="Pfam" id="PF00067">
    <property type="entry name" value="p450"/>
    <property type="match status" value="1"/>
</dbReference>
<dbReference type="SUPFAM" id="SSF48264">
    <property type="entry name" value="Cytochrome P450"/>
    <property type="match status" value="1"/>
</dbReference>
<dbReference type="Proteomes" id="UP000662466">
    <property type="component" value="Unassembled WGS sequence"/>
</dbReference>
<dbReference type="EMBL" id="JACBAF010002211">
    <property type="protein sequence ID" value="KAF7163381.1"/>
    <property type="molecule type" value="Genomic_DNA"/>
</dbReference>
<dbReference type="GO" id="GO:0019748">
    <property type="term" value="P:secondary metabolic process"/>
    <property type="evidence" value="ECO:0007669"/>
    <property type="project" value="UniProtKB-ARBA"/>
</dbReference>
<dbReference type="GO" id="GO:0016705">
    <property type="term" value="F:oxidoreductase activity, acting on paired donors, with incorporation or reduction of molecular oxygen"/>
    <property type="evidence" value="ECO:0007669"/>
    <property type="project" value="InterPro"/>
</dbReference>
<evidence type="ECO:0000256" key="3">
    <source>
        <dbReference type="ARBA" id="ARBA00010617"/>
    </source>
</evidence>
<dbReference type="Pfam" id="PF08240">
    <property type="entry name" value="ADH_N"/>
    <property type="match status" value="1"/>
</dbReference>
<gene>
    <name evidence="10" type="ORF">CNMCM6106_000331</name>
</gene>
<keyword evidence="5" id="KW-0560">Oxidoreductase</keyword>
<evidence type="ECO:0000256" key="5">
    <source>
        <dbReference type="ARBA" id="ARBA00023002"/>
    </source>
</evidence>
<dbReference type="PRINTS" id="PR00465">
    <property type="entry name" value="EP450IV"/>
</dbReference>
<evidence type="ECO:0000256" key="6">
    <source>
        <dbReference type="ARBA" id="ARBA00023004"/>
    </source>
</evidence>
<evidence type="ECO:0000256" key="2">
    <source>
        <dbReference type="ARBA" id="ARBA00008072"/>
    </source>
</evidence>
<keyword evidence="8" id="KW-0349">Heme</keyword>
<evidence type="ECO:0000256" key="1">
    <source>
        <dbReference type="ARBA" id="ARBA00001971"/>
    </source>
</evidence>
<protein>
    <recommendedName>
        <fullName evidence="9">Enoyl reductase (ER) domain-containing protein</fullName>
    </recommendedName>
</protein>
<comment type="cofactor">
    <cofactor evidence="1 8">
        <name>heme</name>
        <dbReference type="ChEBI" id="CHEBI:30413"/>
    </cofactor>
</comment>
<dbReference type="InterPro" id="IPR001128">
    <property type="entry name" value="Cyt_P450"/>
</dbReference>
<dbReference type="GO" id="GO:0004497">
    <property type="term" value="F:monooxygenase activity"/>
    <property type="evidence" value="ECO:0007669"/>
    <property type="project" value="UniProtKB-KW"/>
</dbReference>
<dbReference type="Gene3D" id="1.10.630.10">
    <property type="entry name" value="Cytochrome P450"/>
    <property type="match status" value="1"/>
</dbReference>
<accession>A0A8H6PY27</accession>
<dbReference type="AlphaFoldDB" id="A0A8H6PY27"/>
<dbReference type="SMART" id="SM00829">
    <property type="entry name" value="PKS_ER"/>
    <property type="match status" value="1"/>
</dbReference>
<dbReference type="InterPro" id="IPR013149">
    <property type="entry name" value="ADH-like_C"/>
</dbReference>
<dbReference type="InterPro" id="IPR047122">
    <property type="entry name" value="Trans-enoyl_RdTase-like"/>
</dbReference>
<feature type="binding site" description="axial binding residue" evidence="8">
    <location>
        <position position="740"/>
    </location>
    <ligand>
        <name>heme</name>
        <dbReference type="ChEBI" id="CHEBI:30413"/>
    </ligand>
    <ligandPart>
        <name>Fe</name>
        <dbReference type="ChEBI" id="CHEBI:18248"/>
    </ligandPart>
</feature>
<dbReference type="GO" id="GO:0016651">
    <property type="term" value="F:oxidoreductase activity, acting on NAD(P)H"/>
    <property type="evidence" value="ECO:0007669"/>
    <property type="project" value="InterPro"/>
</dbReference>
<comment type="similarity">
    <text evidence="2">Belongs to the zinc-containing alcohol dehydrogenase family.</text>
</comment>
<evidence type="ECO:0000313" key="10">
    <source>
        <dbReference type="EMBL" id="KAF7163381.1"/>
    </source>
</evidence>
<name>A0A8H6PY27_9EURO</name>
<reference evidence="10" key="1">
    <citation type="submission" date="2020-06" db="EMBL/GenBank/DDBJ databases">
        <title>Draft genome sequences of strains closely related to Aspergillus parafelis and Aspergillus hiratsukae.</title>
        <authorList>
            <person name="Dos Santos R.A.C."/>
            <person name="Rivero-Menendez O."/>
            <person name="Steenwyk J.L."/>
            <person name="Mead M.E."/>
            <person name="Goldman G.H."/>
            <person name="Alastruey-Izquierdo A."/>
            <person name="Rokas A."/>
        </authorList>
    </citation>
    <scope>NUCLEOTIDE SEQUENCE</scope>
    <source>
        <strain evidence="10">CNM-CM6106</strain>
    </source>
</reference>
<dbReference type="InterPro" id="IPR002403">
    <property type="entry name" value="Cyt_P450_E_grp-IV"/>
</dbReference>
<dbReference type="CDD" id="cd11041">
    <property type="entry name" value="CYP503A1-like"/>
    <property type="match status" value="1"/>
</dbReference>
<keyword evidence="6 8" id="KW-0408">Iron</keyword>
<evidence type="ECO:0000256" key="8">
    <source>
        <dbReference type="PIRSR" id="PIRSR602403-1"/>
    </source>
</evidence>
<dbReference type="Gene3D" id="3.40.50.720">
    <property type="entry name" value="NAD(P)-binding Rossmann-like Domain"/>
    <property type="match status" value="1"/>
</dbReference>
<dbReference type="InterPro" id="IPR020843">
    <property type="entry name" value="ER"/>
</dbReference>
<dbReference type="GO" id="GO:0005506">
    <property type="term" value="F:iron ion binding"/>
    <property type="evidence" value="ECO:0007669"/>
    <property type="project" value="InterPro"/>
</dbReference>
<dbReference type="Gene3D" id="3.90.180.10">
    <property type="entry name" value="Medium-chain alcohol dehydrogenases, catalytic domain"/>
    <property type="match status" value="1"/>
</dbReference>
<evidence type="ECO:0000259" key="9">
    <source>
        <dbReference type="SMART" id="SM00829"/>
    </source>
</evidence>
<evidence type="ECO:0000256" key="7">
    <source>
        <dbReference type="ARBA" id="ARBA00023033"/>
    </source>
</evidence>
<dbReference type="GO" id="GO:0020037">
    <property type="term" value="F:heme binding"/>
    <property type="evidence" value="ECO:0007669"/>
    <property type="project" value="InterPro"/>
</dbReference>
<dbReference type="InterPro" id="IPR036291">
    <property type="entry name" value="NAD(P)-bd_dom_sf"/>
</dbReference>